<protein>
    <submittedName>
        <fullName evidence="2">Uncharacterized protein</fullName>
    </submittedName>
</protein>
<organism evidence="2 3">
    <name type="scientific">Gigaspora margarita</name>
    <dbReference type="NCBI Taxonomy" id="4874"/>
    <lineage>
        <taxon>Eukaryota</taxon>
        <taxon>Fungi</taxon>
        <taxon>Fungi incertae sedis</taxon>
        <taxon>Mucoromycota</taxon>
        <taxon>Glomeromycotina</taxon>
        <taxon>Glomeromycetes</taxon>
        <taxon>Diversisporales</taxon>
        <taxon>Gigasporaceae</taxon>
        <taxon>Gigaspora</taxon>
    </lineage>
</organism>
<evidence type="ECO:0000313" key="2">
    <source>
        <dbReference type="EMBL" id="KAF0439671.1"/>
    </source>
</evidence>
<feature type="compositionally biased region" description="Polar residues" evidence="1">
    <location>
        <begin position="117"/>
        <end position="126"/>
    </location>
</feature>
<feature type="region of interest" description="Disordered" evidence="1">
    <location>
        <begin position="67"/>
        <end position="126"/>
    </location>
</feature>
<comment type="caution">
    <text evidence="2">The sequence shown here is derived from an EMBL/GenBank/DDBJ whole genome shotgun (WGS) entry which is preliminary data.</text>
</comment>
<keyword evidence="3" id="KW-1185">Reference proteome</keyword>
<dbReference type="OrthoDB" id="2440756at2759"/>
<evidence type="ECO:0000313" key="3">
    <source>
        <dbReference type="Proteomes" id="UP000439903"/>
    </source>
</evidence>
<dbReference type="AlphaFoldDB" id="A0A8H3XAX3"/>
<dbReference type="EMBL" id="WTPW01001373">
    <property type="protein sequence ID" value="KAF0439671.1"/>
    <property type="molecule type" value="Genomic_DNA"/>
</dbReference>
<gene>
    <name evidence="2" type="ORF">F8M41_004132</name>
</gene>
<accession>A0A8H3XAX3</accession>
<dbReference type="Pfam" id="PF12855">
    <property type="entry name" value="Ecl1"/>
    <property type="match status" value="1"/>
</dbReference>
<evidence type="ECO:0000256" key="1">
    <source>
        <dbReference type="SAM" id="MobiDB-lite"/>
    </source>
</evidence>
<dbReference type="Proteomes" id="UP000439903">
    <property type="component" value="Unassembled WGS sequence"/>
</dbReference>
<sequence>MDLDWCLTCSQHTSGTLYCSEACRNQDIKYSAKALLSSQYPYSLYSKPYSSSSSPYYSPSSSVYNLRLTPRTSRNSSSEPSPSSSPPSPANALFLTSRQSWTRNHGNNFPAERLVQRDQQQVSMMT</sequence>
<name>A0A8H3XAX3_GIGMA</name>
<feature type="compositionally biased region" description="Polar residues" evidence="1">
    <location>
        <begin position="94"/>
        <end position="107"/>
    </location>
</feature>
<dbReference type="InterPro" id="IPR024368">
    <property type="entry name" value="Ecl1/2/3"/>
</dbReference>
<reference evidence="2 3" key="1">
    <citation type="journal article" date="2019" name="Environ. Microbiol.">
        <title>At the nexus of three kingdoms: the genome of the mycorrhizal fungus Gigaspora margarita provides insights into plant, endobacterial and fungal interactions.</title>
        <authorList>
            <person name="Venice F."/>
            <person name="Ghignone S."/>
            <person name="Salvioli di Fossalunga A."/>
            <person name="Amselem J."/>
            <person name="Novero M."/>
            <person name="Xianan X."/>
            <person name="Sedzielewska Toro K."/>
            <person name="Morin E."/>
            <person name="Lipzen A."/>
            <person name="Grigoriev I.V."/>
            <person name="Henrissat B."/>
            <person name="Martin F.M."/>
            <person name="Bonfante P."/>
        </authorList>
    </citation>
    <scope>NUCLEOTIDE SEQUENCE [LARGE SCALE GENOMIC DNA]</scope>
    <source>
        <strain evidence="2 3">BEG34</strain>
    </source>
</reference>
<proteinExistence type="predicted"/>